<feature type="transmembrane region" description="Helical" evidence="8">
    <location>
        <begin position="353"/>
        <end position="376"/>
    </location>
</feature>
<dbReference type="Pfam" id="PF02687">
    <property type="entry name" value="FtsX"/>
    <property type="match status" value="1"/>
</dbReference>
<feature type="non-terminal residue" evidence="10">
    <location>
        <position position="1"/>
    </location>
</feature>
<evidence type="ECO:0000256" key="2">
    <source>
        <dbReference type="ARBA" id="ARBA00022475"/>
    </source>
</evidence>
<dbReference type="RefSeq" id="WP_119970329.1">
    <property type="nucleotide sequence ID" value="NZ_QZVS01000022.1"/>
</dbReference>
<reference evidence="10 11" key="1">
    <citation type="submission" date="2018-09" db="EMBL/GenBank/DDBJ databases">
        <title>Novel species of Cryobacterium.</title>
        <authorList>
            <person name="Liu Q."/>
            <person name="Xin Y.-H."/>
        </authorList>
    </citation>
    <scope>NUCLEOTIDE SEQUENCE [LARGE SCALE GENOMIC DNA]</scope>
    <source>
        <strain evidence="10 11">Hh39</strain>
    </source>
</reference>
<evidence type="ECO:0000256" key="4">
    <source>
        <dbReference type="ARBA" id="ARBA00022989"/>
    </source>
</evidence>
<dbReference type="PANTHER" id="PTHR30572:SF4">
    <property type="entry name" value="ABC TRANSPORTER PERMEASE YTRF"/>
    <property type="match status" value="1"/>
</dbReference>
<dbReference type="GO" id="GO:0022857">
    <property type="term" value="F:transmembrane transporter activity"/>
    <property type="evidence" value="ECO:0007669"/>
    <property type="project" value="TreeGrafter"/>
</dbReference>
<proteinExistence type="inferred from homology"/>
<comment type="similarity">
    <text evidence="6">Belongs to the ABC-4 integral membrane protein family.</text>
</comment>
<name>A0A3A5MT16_9MICO</name>
<keyword evidence="3 8" id="KW-0812">Transmembrane</keyword>
<dbReference type="EMBL" id="QZVS01000022">
    <property type="protein sequence ID" value="RJT92442.1"/>
    <property type="molecule type" value="Genomic_DNA"/>
</dbReference>
<feature type="transmembrane region" description="Helical" evidence="8">
    <location>
        <begin position="405"/>
        <end position="424"/>
    </location>
</feature>
<feature type="transmembrane region" description="Helical" evidence="8">
    <location>
        <begin position="261"/>
        <end position="281"/>
    </location>
</feature>
<dbReference type="GO" id="GO:0005886">
    <property type="term" value="C:plasma membrane"/>
    <property type="evidence" value="ECO:0007669"/>
    <property type="project" value="UniProtKB-SubCell"/>
</dbReference>
<feature type="transmembrane region" description="Helical" evidence="8">
    <location>
        <begin position="779"/>
        <end position="798"/>
    </location>
</feature>
<dbReference type="InterPro" id="IPR003838">
    <property type="entry name" value="ABC3_permease_C"/>
</dbReference>
<comment type="caution">
    <text evidence="10">The sequence shown here is derived from an EMBL/GenBank/DDBJ whole genome shotgun (WGS) entry which is preliminary data.</text>
</comment>
<accession>A0A3A5MT16</accession>
<feature type="region of interest" description="Disordered" evidence="7">
    <location>
        <begin position="1"/>
        <end position="22"/>
    </location>
</feature>
<evidence type="ECO:0000256" key="5">
    <source>
        <dbReference type="ARBA" id="ARBA00023136"/>
    </source>
</evidence>
<gene>
    <name evidence="10" type="ORF">D6T64_00320</name>
</gene>
<keyword evidence="11" id="KW-1185">Reference proteome</keyword>
<evidence type="ECO:0000256" key="6">
    <source>
        <dbReference type="ARBA" id="ARBA00038076"/>
    </source>
</evidence>
<keyword evidence="2" id="KW-1003">Cell membrane</keyword>
<keyword evidence="4 8" id="KW-1133">Transmembrane helix</keyword>
<feature type="domain" description="ABC3 transporter permease C-terminal" evidence="9">
    <location>
        <begin position="175"/>
        <end position="291"/>
    </location>
</feature>
<dbReference type="InterPro" id="IPR050250">
    <property type="entry name" value="Macrolide_Exporter_MacB"/>
</dbReference>
<feature type="transmembrane region" description="Helical" evidence="8">
    <location>
        <begin position="165"/>
        <end position="192"/>
    </location>
</feature>
<feature type="transmembrane region" description="Helical" evidence="8">
    <location>
        <begin position="684"/>
        <end position="706"/>
    </location>
</feature>
<feature type="transmembrane region" description="Helical" evidence="8">
    <location>
        <begin position="737"/>
        <end position="759"/>
    </location>
</feature>
<evidence type="ECO:0000256" key="3">
    <source>
        <dbReference type="ARBA" id="ARBA00022692"/>
    </source>
</evidence>
<protein>
    <submittedName>
        <fullName evidence="10">FtsX-like permease family protein</fullName>
    </submittedName>
</protein>
<evidence type="ECO:0000313" key="10">
    <source>
        <dbReference type="EMBL" id="RJT92442.1"/>
    </source>
</evidence>
<sequence length="811" mass="84262">GSKADSFAAPTTTTPLRNQRARSLKPDRWIEAKAEAVITSSLADRLGLGLGDEIAVVAPPSTGWYSSDGRIGDVVADAQRGYRVSGIVDDEAPHVWAHNGWISRMATDDKAGVDGHWLVVGDAPVTWAQATSMNQLQAFAVSRHVLTEYPADSELYPVPVDINAVLLQIAGIVLVGALGTALVLMLITPAFAVSTDQSRRTLGLAAATGATPADLRRIVNAQGTVIGAAGGLLGAAVGVAIAFLVDGWLPPGQDFARSFPWWIVPTGMGIATLLGLITTLIPAASAARLQPVDALKDRPTPRRGAKPGRAKFFAIAGPVAILAAVVAGVLSLAGVTPTPEYTTPGTVPASAAISAVLLVTTVVLAIVGILLLVRAIPSLGARLARRAPVASRLALHDAKEHRSRFVPAATAVLVTVCAASYFIVVTGSMTANDRDRVGEVVQGGSLALGTDIPIGNEIDRLVISDTIDALHDVLPINGHEPIYSASNQRDASLRFGAVQPLNRSCPDGLYPDTASSTETGAPLVCTPDILAYSPSLSVPWWGGTDAGIMDSDALLATGMDGAAAAAAVLEDGGIVVNNAARLSADGTVRVALSSDFLPTEENAEQFVELPGAFLHGFAFAATVSPDTATEIGVTDWEYVGEIVTADPELTPTQLTEARTTIKQHTSLVRMTEANSYRDWGRDSALIPIALLAALAVAASAISLLLAKTQSRRDVTTMLAVGATKHFLRQFTLSQATVLLAAGIPLGFIAGIALGTYQIAWNRATGIGGAWIETVPLWGLQAGLGLTIIGASILAVLLIGRPTNTRITRTID</sequence>
<dbReference type="PANTHER" id="PTHR30572">
    <property type="entry name" value="MEMBRANE COMPONENT OF TRANSPORTER-RELATED"/>
    <property type="match status" value="1"/>
</dbReference>
<feature type="transmembrane region" description="Helical" evidence="8">
    <location>
        <begin position="312"/>
        <end position="333"/>
    </location>
</feature>
<evidence type="ECO:0000256" key="8">
    <source>
        <dbReference type="SAM" id="Phobius"/>
    </source>
</evidence>
<evidence type="ECO:0000256" key="1">
    <source>
        <dbReference type="ARBA" id="ARBA00004651"/>
    </source>
</evidence>
<keyword evidence="5 8" id="KW-0472">Membrane</keyword>
<organism evidence="10 11">
    <name type="scientific">Cryobacterium melibiosiphilum</name>
    <dbReference type="NCBI Taxonomy" id="995039"/>
    <lineage>
        <taxon>Bacteria</taxon>
        <taxon>Bacillati</taxon>
        <taxon>Actinomycetota</taxon>
        <taxon>Actinomycetes</taxon>
        <taxon>Micrococcales</taxon>
        <taxon>Microbacteriaceae</taxon>
        <taxon>Cryobacterium</taxon>
    </lineage>
</organism>
<comment type="subcellular location">
    <subcellularLocation>
        <location evidence="1">Cell membrane</location>
        <topology evidence="1">Multi-pass membrane protein</topology>
    </subcellularLocation>
</comment>
<feature type="transmembrane region" description="Helical" evidence="8">
    <location>
        <begin position="225"/>
        <end position="249"/>
    </location>
</feature>
<dbReference type="Proteomes" id="UP000272015">
    <property type="component" value="Unassembled WGS sequence"/>
</dbReference>
<evidence type="ECO:0000256" key="7">
    <source>
        <dbReference type="SAM" id="MobiDB-lite"/>
    </source>
</evidence>
<dbReference type="AlphaFoldDB" id="A0A3A5MT16"/>
<dbReference type="OrthoDB" id="4847440at2"/>
<evidence type="ECO:0000259" key="9">
    <source>
        <dbReference type="Pfam" id="PF02687"/>
    </source>
</evidence>
<evidence type="ECO:0000313" key="11">
    <source>
        <dbReference type="Proteomes" id="UP000272015"/>
    </source>
</evidence>